<dbReference type="GO" id="GO:0016757">
    <property type="term" value="F:glycosyltransferase activity"/>
    <property type="evidence" value="ECO:0007669"/>
    <property type="project" value="UniProtKB-KW"/>
</dbReference>
<gene>
    <name evidence="5" type="ORF">MMAD_19920</name>
</gene>
<feature type="domain" description="Glycosyl transferase family 1" evidence="3">
    <location>
        <begin position="187"/>
        <end position="341"/>
    </location>
</feature>
<keyword evidence="6" id="KW-1185">Reference proteome</keyword>
<dbReference type="KEGG" id="mmag:MMAD_19920"/>
<keyword evidence="1" id="KW-0328">Glycosyltransferase</keyword>
<protein>
    <submittedName>
        <fullName evidence="5">Glycosyl transferase</fullName>
    </submittedName>
</protein>
<evidence type="ECO:0000256" key="2">
    <source>
        <dbReference type="ARBA" id="ARBA00022679"/>
    </source>
</evidence>
<dbReference type="AlphaFoldDB" id="A0A7I7XET6"/>
<proteinExistence type="predicted"/>
<reference evidence="5 6" key="1">
    <citation type="journal article" date="2019" name="Emerg. Microbes Infect.">
        <title>Comprehensive subspecies identification of 175 nontuberculous mycobacteria species based on 7547 genomic profiles.</title>
        <authorList>
            <person name="Matsumoto Y."/>
            <person name="Kinjo T."/>
            <person name="Motooka D."/>
            <person name="Nabeya D."/>
            <person name="Jung N."/>
            <person name="Uechi K."/>
            <person name="Horii T."/>
            <person name="Iida T."/>
            <person name="Fujita J."/>
            <person name="Nakamura S."/>
        </authorList>
    </citation>
    <scope>NUCLEOTIDE SEQUENCE [LARGE SCALE GENOMIC DNA]</scope>
    <source>
        <strain evidence="5 6">JCM 13574</strain>
    </source>
</reference>
<evidence type="ECO:0000259" key="3">
    <source>
        <dbReference type="Pfam" id="PF00534"/>
    </source>
</evidence>
<dbReference type="Gene3D" id="3.40.50.2000">
    <property type="entry name" value="Glycogen Phosphorylase B"/>
    <property type="match status" value="2"/>
</dbReference>
<dbReference type="Proteomes" id="UP000466517">
    <property type="component" value="Chromosome"/>
</dbReference>
<evidence type="ECO:0000256" key="1">
    <source>
        <dbReference type="ARBA" id="ARBA00022676"/>
    </source>
</evidence>
<dbReference type="RefSeq" id="WP_163735943.1">
    <property type="nucleotide sequence ID" value="NZ_AP022610.1"/>
</dbReference>
<organism evidence="5 6">
    <name type="scientific">Mycolicibacterium madagascariense</name>
    <dbReference type="NCBI Taxonomy" id="212765"/>
    <lineage>
        <taxon>Bacteria</taxon>
        <taxon>Bacillati</taxon>
        <taxon>Actinomycetota</taxon>
        <taxon>Actinomycetes</taxon>
        <taxon>Mycobacteriales</taxon>
        <taxon>Mycobacteriaceae</taxon>
        <taxon>Mycolicibacterium</taxon>
    </lineage>
</organism>
<evidence type="ECO:0000313" key="6">
    <source>
        <dbReference type="Proteomes" id="UP000466517"/>
    </source>
</evidence>
<dbReference type="PANTHER" id="PTHR12526:SF510">
    <property type="entry name" value="D-INOSITOL 3-PHOSPHATE GLYCOSYLTRANSFERASE"/>
    <property type="match status" value="1"/>
</dbReference>
<evidence type="ECO:0000313" key="5">
    <source>
        <dbReference type="EMBL" id="BBZ27697.1"/>
    </source>
</evidence>
<dbReference type="Pfam" id="PF13439">
    <property type="entry name" value="Glyco_transf_4"/>
    <property type="match status" value="1"/>
</dbReference>
<dbReference type="CDD" id="cd03801">
    <property type="entry name" value="GT4_PimA-like"/>
    <property type="match status" value="1"/>
</dbReference>
<evidence type="ECO:0000259" key="4">
    <source>
        <dbReference type="Pfam" id="PF13439"/>
    </source>
</evidence>
<keyword evidence="2 5" id="KW-0808">Transferase</keyword>
<accession>A0A7I7XET6</accession>
<dbReference type="Pfam" id="PF00534">
    <property type="entry name" value="Glycos_transf_1"/>
    <property type="match status" value="1"/>
</dbReference>
<dbReference type="PANTHER" id="PTHR12526">
    <property type="entry name" value="GLYCOSYLTRANSFERASE"/>
    <property type="match status" value="1"/>
</dbReference>
<dbReference type="InterPro" id="IPR028098">
    <property type="entry name" value="Glyco_trans_4-like_N"/>
</dbReference>
<dbReference type="InterPro" id="IPR001296">
    <property type="entry name" value="Glyco_trans_1"/>
</dbReference>
<dbReference type="EMBL" id="AP022610">
    <property type="protein sequence ID" value="BBZ27697.1"/>
    <property type="molecule type" value="Genomic_DNA"/>
</dbReference>
<feature type="domain" description="Glycosyltransferase subfamily 4-like N-terminal" evidence="4">
    <location>
        <begin position="17"/>
        <end position="173"/>
    </location>
</feature>
<name>A0A7I7XET6_9MYCO</name>
<dbReference type="SUPFAM" id="SSF53756">
    <property type="entry name" value="UDP-Glycosyltransferase/glycogen phosphorylase"/>
    <property type="match status" value="1"/>
</dbReference>
<sequence>MTDVSTLLFVAQTGQLSGAEKVLLDLVGEALAQGYAAIVACPAGPLVDALPAASTHVPIPALGMGGERSFARLLGAAQLAARWRAAARILAPLARTPGTETIVNSLFALPAVRMARPPRGAGWLVHDTITSTKQRAATRLGAPAVRVAVAVSEATARPLRAFGFPVRVAHNGVRWPVPRLTGADLHDPPVVGMLALLTPWKGHRVLLDAVARLPGVQVELAGGSFPGDVGYVAELHARAARPDLAGRVRFLGHVDACAALRRWDVAVSASISPEAGPLSVLEAMSHGLPVIGTDHGGTTEFLSGGAGFLVPPGDEVALADAIATVLRDDDVRSALSTTARRRVAEHHDLRTTLPAMLRTLLG</sequence>